<dbReference type="Pfam" id="PF10105">
    <property type="entry name" value="DUF2344"/>
    <property type="match status" value="1"/>
</dbReference>
<organism evidence="2 3">
    <name type="scientific">Jutongia huaianensis</name>
    <dbReference type="NCBI Taxonomy" id="2763668"/>
    <lineage>
        <taxon>Bacteria</taxon>
        <taxon>Bacillati</taxon>
        <taxon>Bacillota</taxon>
        <taxon>Clostridia</taxon>
        <taxon>Lachnospirales</taxon>
        <taxon>Lachnospiraceae</taxon>
        <taxon>Jutongia</taxon>
    </lineage>
</organism>
<evidence type="ECO:0000313" key="2">
    <source>
        <dbReference type="EMBL" id="MBC8561756.1"/>
    </source>
</evidence>
<dbReference type="RefSeq" id="WP_022464761.1">
    <property type="nucleotide sequence ID" value="NZ_JACRSX010000003.1"/>
</dbReference>
<evidence type="ECO:0000259" key="1">
    <source>
        <dbReference type="Pfam" id="PF10105"/>
    </source>
</evidence>
<evidence type="ECO:0000313" key="3">
    <source>
        <dbReference type="Proteomes" id="UP000606193"/>
    </source>
</evidence>
<proteinExistence type="predicted"/>
<name>A0ABR7MZF4_9FIRM</name>
<sequence length="267" mass="30681">MKARIKFSKCGSMRFIGHLDVMRYFQKAFRRAHIPVSYSKGYSPHQILSFTSPLGIGLTSDAEYMDMELEECPEPERMVDWINSQMNDEIRVKDFVLLPDDSKPSMAMLAGCDYLVALKPDKVSVFRDRADMELVLADFLAQPEILVTKKTKRSEKQVDIKPNIYYLSAAMEDFQTQTGREYGSLCLDTEEYQPVFYCQLTAGSVLNIKPELVMQALCQFVDTPYDPLDYQIHRLEMYGDANGKKGEIHLLHDEVPCELVPLSEYQK</sequence>
<keyword evidence="3" id="KW-1185">Reference proteome</keyword>
<accession>A0ABR7MZF4</accession>
<dbReference type="InterPro" id="IPR018768">
    <property type="entry name" value="DUF2344"/>
</dbReference>
<reference evidence="2 3" key="1">
    <citation type="submission" date="2020-08" db="EMBL/GenBank/DDBJ databases">
        <title>Genome public.</title>
        <authorList>
            <person name="Liu C."/>
            <person name="Sun Q."/>
        </authorList>
    </citation>
    <scope>NUCLEOTIDE SEQUENCE [LARGE SCALE GENOMIC DNA]</scope>
    <source>
        <strain evidence="2 3">NSJ-37</strain>
    </source>
</reference>
<protein>
    <submittedName>
        <fullName evidence="2">DUF2344 domain-containing protein</fullName>
    </submittedName>
</protein>
<comment type="caution">
    <text evidence="2">The sequence shown here is derived from an EMBL/GenBank/DDBJ whole genome shotgun (WGS) entry which is preliminary data.</text>
</comment>
<gene>
    <name evidence="2" type="ORF">H8704_03785</name>
</gene>
<dbReference type="EMBL" id="JACRSX010000003">
    <property type="protein sequence ID" value="MBC8561756.1"/>
    <property type="molecule type" value="Genomic_DNA"/>
</dbReference>
<dbReference type="NCBIfam" id="TIGR03936">
    <property type="entry name" value="sam_1_link_chp"/>
    <property type="match status" value="1"/>
</dbReference>
<feature type="domain" description="DUF2344" evidence="1">
    <location>
        <begin position="2"/>
        <end position="171"/>
    </location>
</feature>
<dbReference type="Proteomes" id="UP000606193">
    <property type="component" value="Unassembled WGS sequence"/>
</dbReference>